<sequence length="81" mass="9237">MQMHIQHINKSTALADFSRLPSVGCQYYGLLLHVGICSVNQLAQVSLHDLQKRILRFQVITTQTIQQQPNQLYRNSGLMAQ</sequence>
<name>A0A951Q484_9NOST</name>
<dbReference type="AlphaFoldDB" id="A0A951Q484"/>
<dbReference type="Gene3D" id="1.10.150.20">
    <property type="entry name" value="5' to 3' exonuclease, C-terminal subdomain"/>
    <property type="match status" value="1"/>
</dbReference>
<reference evidence="2" key="2">
    <citation type="journal article" date="2022" name="Microbiol. Resour. Announc.">
        <title>Metagenome Sequencing to Explore Phylogenomics of Terrestrial Cyanobacteria.</title>
        <authorList>
            <person name="Ward R.D."/>
            <person name="Stajich J.E."/>
            <person name="Johansen J.R."/>
            <person name="Huntemann M."/>
            <person name="Clum A."/>
            <person name="Foster B."/>
            <person name="Foster B."/>
            <person name="Roux S."/>
            <person name="Palaniappan K."/>
            <person name="Varghese N."/>
            <person name="Mukherjee S."/>
            <person name="Reddy T.B.K."/>
            <person name="Daum C."/>
            <person name="Copeland A."/>
            <person name="Chen I.A."/>
            <person name="Ivanova N.N."/>
            <person name="Kyrpides N.C."/>
            <person name="Shapiro N."/>
            <person name="Eloe-Fadrosh E.A."/>
            <person name="Pietrasiak N."/>
        </authorList>
    </citation>
    <scope>NUCLEOTIDE SEQUENCE</scope>
    <source>
        <strain evidence="2">JT2-VF2</strain>
    </source>
</reference>
<comment type="caution">
    <text evidence="2">The sequence shown here is derived from an EMBL/GenBank/DDBJ whole genome shotgun (WGS) entry which is preliminary data.</text>
</comment>
<evidence type="ECO:0000313" key="2">
    <source>
        <dbReference type="EMBL" id="MBW4564342.1"/>
    </source>
</evidence>
<evidence type="ECO:0000259" key="1">
    <source>
        <dbReference type="Pfam" id="PF14229"/>
    </source>
</evidence>
<protein>
    <submittedName>
        <fullName evidence="2">DUF4332 domain-containing protein</fullName>
    </submittedName>
</protein>
<gene>
    <name evidence="2" type="ORF">KME32_25010</name>
</gene>
<reference evidence="2" key="1">
    <citation type="submission" date="2021-05" db="EMBL/GenBank/DDBJ databases">
        <authorList>
            <person name="Pietrasiak N."/>
            <person name="Ward R."/>
            <person name="Stajich J.E."/>
            <person name="Kurbessoian T."/>
        </authorList>
    </citation>
    <scope>NUCLEOTIDE SEQUENCE</scope>
    <source>
        <strain evidence="2">JT2-VF2</strain>
    </source>
</reference>
<organism evidence="2 3">
    <name type="scientific">Mojavia pulchra JT2-VF2</name>
    <dbReference type="NCBI Taxonomy" id="287848"/>
    <lineage>
        <taxon>Bacteria</taxon>
        <taxon>Bacillati</taxon>
        <taxon>Cyanobacteriota</taxon>
        <taxon>Cyanophyceae</taxon>
        <taxon>Nostocales</taxon>
        <taxon>Nostocaceae</taxon>
    </lineage>
</organism>
<dbReference type="Pfam" id="PF14229">
    <property type="entry name" value="DUF4332"/>
    <property type="match status" value="1"/>
</dbReference>
<dbReference type="InterPro" id="IPR025567">
    <property type="entry name" value="DUF4332"/>
</dbReference>
<proteinExistence type="predicted"/>
<dbReference type="EMBL" id="JAHHHN010000021">
    <property type="protein sequence ID" value="MBW4564342.1"/>
    <property type="molecule type" value="Genomic_DNA"/>
</dbReference>
<feature type="domain" description="DUF4332" evidence="1">
    <location>
        <begin position="2"/>
        <end position="66"/>
    </location>
</feature>
<dbReference type="Proteomes" id="UP000715781">
    <property type="component" value="Unassembled WGS sequence"/>
</dbReference>
<accession>A0A951Q484</accession>
<evidence type="ECO:0000313" key="3">
    <source>
        <dbReference type="Proteomes" id="UP000715781"/>
    </source>
</evidence>